<evidence type="ECO:0000313" key="10">
    <source>
        <dbReference type="EMBL" id="SDU77987.1"/>
    </source>
</evidence>
<proteinExistence type="inferred from homology"/>
<dbReference type="Pfam" id="PF00749">
    <property type="entry name" value="tRNA-synt_1c"/>
    <property type="match status" value="1"/>
</dbReference>
<dbReference type="SUPFAM" id="SSF52374">
    <property type="entry name" value="Nucleotidylyl transferase"/>
    <property type="match status" value="1"/>
</dbReference>
<comment type="similarity">
    <text evidence="7">Belongs to the class-I aminoacyl-tRNA synthetase family.</text>
</comment>
<dbReference type="OrthoDB" id="9807503at2"/>
<dbReference type="PANTHER" id="PTHR43311:SF1">
    <property type="entry name" value="GLUTAMYL-Q TRNA(ASP) SYNTHETASE"/>
    <property type="match status" value="1"/>
</dbReference>
<name>A0A1H2LAC2_9ACTO</name>
<keyword evidence="5 7" id="KW-0067">ATP-binding</keyword>
<dbReference type="GO" id="GO:0006424">
    <property type="term" value="P:glutamyl-tRNA aminoacylation"/>
    <property type="evidence" value="ECO:0007669"/>
    <property type="project" value="TreeGrafter"/>
</dbReference>
<evidence type="ECO:0000259" key="9">
    <source>
        <dbReference type="Pfam" id="PF00749"/>
    </source>
</evidence>
<dbReference type="NCBIfam" id="NF004315">
    <property type="entry name" value="PRK05710.1-4"/>
    <property type="match status" value="1"/>
</dbReference>
<dbReference type="PRINTS" id="PR00987">
    <property type="entry name" value="TRNASYNTHGLU"/>
</dbReference>
<dbReference type="RefSeq" id="WP_091278971.1">
    <property type="nucleotide sequence ID" value="NZ_LT629804.1"/>
</dbReference>
<keyword evidence="3 7" id="KW-0547">Nucleotide-binding</keyword>
<reference evidence="11" key="1">
    <citation type="submission" date="2016-10" db="EMBL/GenBank/DDBJ databases">
        <authorList>
            <person name="Varghese N."/>
            <person name="Submissions S."/>
        </authorList>
    </citation>
    <scope>NUCLEOTIDE SEQUENCE [LARGE SCALE GENOMIC DNA]</scope>
    <source>
        <strain evidence="11">DSM 10002</strain>
    </source>
</reference>
<feature type="region of interest" description="Disordered" evidence="8">
    <location>
        <begin position="306"/>
        <end position="338"/>
    </location>
</feature>
<evidence type="ECO:0000256" key="4">
    <source>
        <dbReference type="ARBA" id="ARBA00022833"/>
    </source>
</evidence>
<dbReference type="STRING" id="131112.SAMN04489737_0271"/>
<evidence type="ECO:0000256" key="2">
    <source>
        <dbReference type="ARBA" id="ARBA00022723"/>
    </source>
</evidence>
<dbReference type="InterPro" id="IPR020058">
    <property type="entry name" value="Glu/Gln-tRNA-synth_Ib_cat-dom"/>
</dbReference>
<sequence>MNEKNTKQPILGNGRFAPSPTGDFHIGNLRTALLAWACARSTGRGFHMRVEDLDERSRPEYCLRQLEDLAALGIDWDGPELYQSQRIDRYEEIFTSLLKSGRLYECYCTRKELASVASAPHRPPGSYPGTCRDLTESEREAGREKLRGTNREPALRLRTDALSGELVDQQLGYYCGAIDDLVIRRGDGVFSYNFVSVVDDAEYNVTQIVRGDDLLPSTPRQMHLQDLLGYPNPVYAHMPLILNQAGARLAKRDGAVTLRQLAELGWSSADIVELLASSLYMGEAGCATAGDVSAAVSVSVSGSGGTSGAGAGTGGAGAGTGGAGAGTGGAGTSGADMARKRSGIRDTATFLNVFDPAALPREPWRVNVELLAAGPAVWFTD</sequence>
<dbReference type="PROSITE" id="PS00178">
    <property type="entry name" value="AA_TRNA_LIGASE_I"/>
    <property type="match status" value="1"/>
</dbReference>
<dbReference type="GO" id="GO:0004818">
    <property type="term" value="F:glutamate-tRNA ligase activity"/>
    <property type="evidence" value="ECO:0007669"/>
    <property type="project" value="TreeGrafter"/>
</dbReference>
<dbReference type="InterPro" id="IPR014729">
    <property type="entry name" value="Rossmann-like_a/b/a_fold"/>
</dbReference>
<feature type="compositionally biased region" description="Basic and acidic residues" evidence="8">
    <location>
        <begin position="133"/>
        <end position="150"/>
    </location>
</feature>
<keyword evidence="1 7" id="KW-0436">Ligase</keyword>
<protein>
    <submittedName>
        <fullName evidence="10">Glutamyl-tRNA synthetase</fullName>
    </submittedName>
</protein>
<evidence type="ECO:0000256" key="3">
    <source>
        <dbReference type="ARBA" id="ARBA00022741"/>
    </source>
</evidence>
<keyword evidence="11" id="KW-1185">Reference proteome</keyword>
<feature type="domain" description="Glutamyl/glutaminyl-tRNA synthetase class Ib catalytic" evidence="9">
    <location>
        <begin position="15"/>
        <end position="275"/>
    </location>
</feature>
<dbReference type="AlphaFoldDB" id="A0A1H2LAC2"/>
<dbReference type="InterPro" id="IPR000924">
    <property type="entry name" value="Glu/Gln-tRNA-synth"/>
</dbReference>
<evidence type="ECO:0000256" key="7">
    <source>
        <dbReference type="RuleBase" id="RU363037"/>
    </source>
</evidence>
<dbReference type="Proteomes" id="UP000214355">
    <property type="component" value="Chromosome I"/>
</dbReference>
<evidence type="ECO:0000256" key="6">
    <source>
        <dbReference type="ARBA" id="ARBA00023146"/>
    </source>
</evidence>
<dbReference type="PANTHER" id="PTHR43311">
    <property type="entry name" value="GLUTAMATE--TRNA LIGASE"/>
    <property type="match status" value="1"/>
</dbReference>
<dbReference type="GeneID" id="65344026"/>
<evidence type="ECO:0000313" key="11">
    <source>
        <dbReference type="Proteomes" id="UP000214355"/>
    </source>
</evidence>
<evidence type="ECO:0000256" key="5">
    <source>
        <dbReference type="ARBA" id="ARBA00022840"/>
    </source>
</evidence>
<dbReference type="Gene3D" id="3.40.50.620">
    <property type="entry name" value="HUPs"/>
    <property type="match status" value="1"/>
</dbReference>
<dbReference type="InterPro" id="IPR049940">
    <property type="entry name" value="GluQ/Sye"/>
</dbReference>
<keyword evidence="7" id="KW-0648">Protein biosynthesis</keyword>
<dbReference type="InterPro" id="IPR001412">
    <property type="entry name" value="aa-tRNA-synth_I_CS"/>
</dbReference>
<keyword evidence="2" id="KW-0479">Metal-binding</keyword>
<gene>
    <name evidence="10" type="ORF">SAMN04489737_0271</name>
</gene>
<feature type="compositionally biased region" description="Gly residues" evidence="8">
    <location>
        <begin position="306"/>
        <end position="332"/>
    </location>
</feature>
<dbReference type="EMBL" id="LT629804">
    <property type="protein sequence ID" value="SDU77987.1"/>
    <property type="molecule type" value="Genomic_DNA"/>
</dbReference>
<accession>A0A1H2LAC2</accession>
<organism evidence="10 11">
    <name type="scientific">Arcanobacterium phocae</name>
    <dbReference type="NCBI Taxonomy" id="131112"/>
    <lineage>
        <taxon>Bacteria</taxon>
        <taxon>Bacillati</taxon>
        <taxon>Actinomycetota</taxon>
        <taxon>Actinomycetes</taxon>
        <taxon>Actinomycetales</taxon>
        <taxon>Actinomycetaceae</taxon>
        <taxon>Arcanobacterium</taxon>
    </lineage>
</organism>
<dbReference type="GO" id="GO:0005524">
    <property type="term" value="F:ATP binding"/>
    <property type="evidence" value="ECO:0007669"/>
    <property type="project" value="UniProtKB-KW"/>
</dbReference>
<keyword evidence="4" id="KW-0862">Zinc</keyword>
<evidence type="ECO:0000256" key="1">
    <source>
        <dbReference type="ARBA" id="ARBA00022598"/>
    </source>
</evidence>
<dbReference type="GO" id="GO:0005829">
    <property type="term" value="C:cytosol"/>
    <property type="evidence" value="ECO:0007669"/>
    <property type="project" value="TreeGrafter"/>
</dbReference>
<evidence type="ECO:0000256" key="8">
    <source>
        <dbReference type="SAM" id="MobiDB-lite"/>
    </source>
</evidence>
<keyword evidence="6 7" id="KW-0030">Aminoacyl-tRNA synthetase</keyword>
<feature type="region of interest" description="Disordered" evidence="8">
    <location>
        <begin position="118"/>
        <end position="150"/>
    </location>
</feature>